<gene>
    <name evidence="4" type="ORF">S06H3_10573</name>
</gene>
<dbReference type="InterPro" id="IPR043519">
    <property type="entry name" value="NT_sf"/>
</dbReference>
<reference evidence="4" key="1">
    <citation type="journal article" date="2014" name="Front. Microbiol.">
        <title>High frequency of phylogenetically diverse reductive dehalogenase-homologous genes in deep subseafloor sedimentary metagenomes.</title>
        <authorList>
            <person name="Kawai M."/>
            <person name="Futagami T."/>
            <person name="Toyoda A."/>
            <person name="Takaki Y."/>
            <person name="Nishi S."/>
            <person name="Hori S."/>
            <person name="Arai W."/>
            <person name="Tsubouchi T."/>
            <person name="Morono Y."/>
            <person name="Uchiyama I."/>
            <person name="Ito T."/>
            <person name="Fujiyama A."/>
            <person name="Inagaki F."/>
            <person name="Takami H."/>
        </authorList>
    </citation>
    <scope>NUCLEOTIDE SEQUENCE</scope>
    <source>
        <strain evidence="4">Expedition CK06-06</strain>
    </source>
</reference>
<dbReference type="EMBL" id="BARV01004927">
    <property type="protein sequence ID" value="GAI08995.1"/>
    <property type="molecule type" value="Genomic_DNA"/>
</dbReference>
<feature type="domain" description="DNA polymerase beta thumb" evidence="3">
    <location>
        <begin position="23"/>
        <end position="84"/>
    </location>
</feature>
<keyword evidence="2" id="KW-0548">Nucleotidyltransferase</keyword>
<protein>
    <recommendedName>
        <fullName evidence="3">DNA polymerase beta thumb domain-containing protein</fullName>
    </recommendedName>
</protein>
<dbReference type="GO" id="GO:0006281">
    <property type="term" value="P:DNA repair"/>
    <property type="evidence" value="ECO:0007669"/>
    <property type="project" value="InterPro"/>
</dbReference>
<evidence type="ECO:0000313" key="4">
    <source>
        <dbReference type="EMBL" id="GAI08995.1"/>
    </source>
</evidence>
<evidence type="ECO:0000259" key="3">
    <source>
        <dbReference type="Pfam" id="PF14791"/>
    </source>
</evidence>
<organism evidence="4">
    <name type="scientific">marine sediment metagenome</name>
    <dbReference type="NCBI Taxonomy" id="412755"/>
    <lineage>
        <taxon>unclassified sequences</taxon>
        <taxon>metagenomes</taxon>
        <taxon>ecological metagenomes</taxon>
    </lineage>
</organism>
<dbReference type="PANTHER" id="PTHR11276:SF28">
    <property type="entry name" value="DNA POLYMERASE LAMBDA"/>
    <property type="match status" value="1"/>
</dbReference>
<dbReference type="PANTHER" id="PTHR11276">
    <property type="entry name" value="DNA POLYMERASE TYPE-X FAMILY MEMBER"/>
    <property type="match status" value="1"/>
</dbReference>
<dbReference type="InterPro" id="IPR037160">
    <property type="entry name" value="DNA_Pol_thumb_sf"/>
</dbReference>
<dbReference type="InterPro" id="IPR022312">
    <property type="entry name" value="DNA_pol_X"/>
</dbReference>
<dbReference type="Pfam" id="PF14791">
    <property type="entry name" value="DNA_pol_B_thumb"/>
    <property type="match status" value="1"/>
</dbReference>
<evidence type="ECO:0000256" key="2">
    <source>
        <dbReference type="ARBA" id="ARBA00022695"/>
    </source>
</evidence>
<dbReference type="AlphaFoldDB" id="X1M2Y4"/>
<dbReference type="GO" id="GO:0003887">
    <property type="term" value="F:DNA-directed DNA polymerase activity"/>
    <property type="evidence" value="ECO:0007669"/>
    <property type="project" value="InterPro"/>
</dbReference>
<dbReference type="SUPFAM" id="SSF81301">
    <property type="entry name" value="Nucleotidyltransferase"/>
    <property type="match status" value="1"/>
</dbReference>
<dbReference type="Gene3D" id="3.30.210.10">
    <property type="entry name" value="DNA polymerase, thumb domain"/>
    <property type="match status" value="1"/>
</dbReference>
<keyword evidence="1" id="KW-0808">Transferase</keyword>
<dbReference type="GO" id="GO:0003677">
    <property type="term" value="F:DNA binding"/>
    <property type="evidence" value="ECO:0007669"/>
    <property type="project" value="InterPro"/>
</dbReference>
<proteinExistence type="predicted"/>
<sequence>QNSPFSTQVDIYVASEKTWATLLLIRTGSKENNIRLATLAKKRGWHLAASGDGLFDENRQRIAGDSEESIYEALNLPWQRPEERG</sequence>
<feature type="non-terminal residue" evidence="4">
    <location>
        <position position="1"/>
    </location>
</feature>
<dbReference type="InterPro" id="IPR029398">
    <property type="entry name" value="PolB_thumb"/>
</dbReference>
<evidence type="ECO:0000256" key="1">
    <source>
        <dbReference type="ARBA" id="ARBA00022679"/>
    </source>
</evidence>
<accession>X1M2Y4</accession>
<name>X1M2Y4_9ZZZZ</name>
<comment type="caution">
    <text evidence="4">The sequence shown here is derived from an EMBL/GenBank/DDBJ whole genome shotgun (WGS) entry which is preliminary data.</text>
</comment>